<keyword evidence="1" id="KW-1133">Transmembrane helix</keyword>
<feature type="transmembrane region" description="Helical" evidence="1">
    <location>
        <begin position="20"/>
        <end position="43"/>
    </location>
</feature>
<reference evidence="3" key="1">
    <citation type="submission" date="2016-07" db="EMBL/GenBank/DDBJ databases">
        <title>De novo transcriptome assembly of four accessions of the metal hyperaccumulator plant Noccaea caerulescens.</title>
        <authorList>
            <person name="Blande D."/>
            <person name="Halimaa P."/>
            <person name="Tervahauta A.I."/>
            <person name="Aarts M.G."/>
            <person name="Karenlampi S.O."/>
        </authorList>
    </citation>
    <scope>NUCLEOTIDE SEQUENCE</scope>
</reference>
<sequence length="181" mass="20734">MELKFEKCTKDPSVYRKEEGAGLLIIAIYVDDLFVTGTSLSLITRFKEEMSAKFEMSDLGRLTYYLGIEVFQHNEGITLVQKRYALKILEDTEMKDSNLVHTPMEVGLVLGKLEHEEDVDATRYRRSIGCLRYLLHTRPDLSHCVGMLSRFMQNPKVSHGAALKQVIRYLKGTTHLGLCFE</sequence>
<dbReference type="InterPro" id="IPR013103">
    <property type="entry name" value="RVT_2"/>
</dbReference>
<name>A0A1J3FUC1_NOCCA</name>
<keyword evidence="1" id="KW-0472">Membrane</keyword>
<gene>
    <name evidence="3" type="ORF">LC_TR8832_c13_g1_i1_g.30527</name>
</gene>
<dbReference type="PANTHER" id="PTHR11439">
    <property type="entry name" value="GAG-POL-RELATED RETROTRANSPOSON"/>
    <property type="match status" value="1"/>
</dbReference>
<protein>
    <submittedName>
        <fullName evidence="3">Retrovirus-related Pol polyprotein from transposon TNT 1-94</fullName>
    </submittedName>
</protein>
<keyword evidence="1" id="KW-0812">Transmembrane</keyword>
<dbReference type="InterPro" id="IPR043502">
    <property type="entry name" value="DNA/RNA_pol_sf"/>
</dbReference>
<evidence type="ECO:0000256" key="1">
    <source>
        <dbReference type="SAM" id="Phobius"/>
    </source>
</evidence>
<organism evidence="3">
    <name type="scientific">Noccaea caerulescens</name>
    <name type="common">Alpine penny-cress</name>
    <name type="synonym">Thlaspi caerulescens</name>
    <dbReference type="NCBI Taxonomy" id="107243"/>
    <lineage>
        <taxon>Eukaryota</taxon>
        <taxon>Viridiplantae</taxon>
        <taxon>Streptophyta</taxon>
        <taxon>Embryophyta</taxon>
        <taxon>Tracheophyta</taxon>
        <taxon>Spermatophyta</taxon>
        <taxon>Magnoliopsida</taxon>
        <taxon>eudicotyledons</taxon>
        <taxon>Gunneridae</taxon>
        <taxon>Pentapetalae</taxon>
        <taxon>rosids</taxon>
        <taxon>malvids</taxon>
        <taxon>Brassicales</taxon>
        <taxon>Brassicaceae</taxon>
        <taxon>Coluteocarpeae</taxon>
        <taxon>Noccaea</taxon>
    </lineage>
</organism>
<proteinExistence type="predicted"/>
<evidence type="ECO:0000313" key="3">
    <source>
        <dbReference type="EMBL" id="JAU46341.1"/>
    </source>
</evidence>
<dbReference type="SUPFAM" id="SSF56672">
    <property type="entry name" value="DNA/RNA polymerases"/>
    <property type="match status" value="1"/>
</dbReference>
<dbReference type="PANTHER" id="PTHR11439:SF515">
    <property type="entry name" value="GAG-POL POLYPROTEIN"/>
    <property type="match status" value="1"/>
</dbReference>
<dbReference type="EMBL" id="GEVK01006491">
    <property type="protein sequence ID" value="JAU46341.1"/>
    <property type="molecule type" value="Transcribed_RNA"/>
</dbReference>
<dbReference type="Pfam" id="PF07727">
    <property type="entry name" value="RVT_2"/>
    <property type="match status" value="1"/>
</dbReference>
<dbReference type="AlphaFoldDB" id="A0A1J3FUC1"/>
<accession>A0A1J3FUC1</accession>
<evidence type="ECO:0000259" key="2">
    <source>
        <dbReference type="Pfam" id="PF07727"/>
    </source>
</evidence>
<feature type="domain" description="Reverse transcriptase Ty1/copia-type" evidence="2">
    <location>
        <begin position="1"/>
        <end position="105"/>
    </location>
</feature>